<dbReference type="GO" id="GO:0007165">
    <property type="term" value="P:signal transduction"/>
    <property type="evidence" value="ECO:0007669"/>
    <property type="project" value="InterPro"/>
</dbReference>
<dbReference type="Pfam" id="PF02752">
    <property type="entry name" value="Arrestin_C"/>
    <property type="match status" value="1"/>
</dbReference>
<dbReference type="PROSITE" id="PS00295">
    <property type="entry name" value="ARRESTINS"/>
    <property type="match status" value="1"/>
</dbReference>
<evidence type="ECO:0000259" key="3">
    <source>
        <dbReference type="SMART" id="SM01017"/>
    </source>
</evidence>
<keyword evidence="2" id="KW-0716">Sensory transduction</keyword>
<evidence type="ECO:0000256" key="2">
    <source>
        <dbReference type="ARBA" id="ARBA00022606"/>
    </source>
</evidence>
<evidence type="ECO:0000313" key="5">
    <source>
        <dbReference type="Proteomes" id="UP001187531"/>
    </source>
</evidence>
<dbReference type="Pfam" id="PF00339">
    <property type="entry name" value="Arrestin_N"/>
    <property type="match status" value="1"/>
</dbReference>
<accession>A0AA88L9B9</accession>
<dbReference type="FunFam" id="2.60.40.840:FF:000002">
    <property type="entry name" value="Arrestin 3"/>
    <property type="match status" value="1"/>
</dbReference>
<comment type="caution">
    <text evidence="4">The sequence shown here is derived from an EMBL/GenBank/DDBJ whole genome shotgun (WGS) entry which is preliminary data.</text>
</comment>
<reference evidence="4" key="1">
    <citation type="submission" date="2023-07" db="EMBL/GenBank/DDBJ databases">
        <title>Chromosome-level genome assembly of Artemia franciscana.</title>
        <authorList>
            <person name="Jo E."/>
        </authorList>
    </citation>
    <scope>NUCLEOTIDE SEQUENCE</scope>
    <source>
        <tissue evidence="4">Whole body</tissue>
    </source>
</reference>
<dbReference type="InterPro" id="IPR017864">
    <property type="entry name" value="Arrestin_CS"/>
</dbReference>
<dbReference type="InterPro" id="IPR014753">
    <property type="entry name" value="Arrestin_N"/>
</dbReference>
<dbReference type="Gene3D" id="2.60.40.840">
    <property type="match status" value="1"/>
</dbReference>
<dbReference type="InterPro" id="IPR014752">
    <property type="entry name" value="Arrestin-like_C"/>
</dbReference>
<gene>
    <name evidence="4" type="ORF">QYM36_007338</name>
</gene>
<dbReference type="PANTHER" id="PTHR11792:SF16">
    <property type="entry name" value="PHOSRESTIN-2"/>
    <property type="match status" value="1"/>
</dbReference>
<dbReference type="GO" id="GO:0002031">
    <property type="term" value="P:G protein-coupled receptor internalization"/>
    <property type="evidence" value="ECO:0007669"/>
    <property type="project" value="TreeGrafter"/>
</dbReference>
<dbReference type="InterPro" id="IPR014756">
    <property type="entry name" value="Ig_E-set"/>
</dbReference>
<dbReference type="GO" id="GO:0001664">
    <property type="term" value="F:G protein-coupled receptor binding"/>
    <property type="evidence" value="ECO:0007669"/>
    <property type="project" value="TreeGrafter"/>
</dbReference>
<dbReference type="PRINTS" id="PR00309">
    <property type="entry name" value="ARRESTIN"/>
</dbReference>
<dbReference type="EMBL" id="JAVRJZ010000011">
    <property type="protein sequence ID" value="KAK2717191.1"/>
    <property type="molecule type" value="Genomic_DNA"/>
</dbReference>
<name>A0AA88L9B9_ARTSF</name>
<sequence>MVLAFKVFKKSCPNGKLTVYLGKRDYVDNLTKIEPIEGVLVIDEEYLKGRKVFGQVICSFRYGREEDEVMGLEFQKDLLMASEEIIPANEKKATVSKLQERLLKKLGTSAFPFTLELPKSSPPSVTLRPKNETEGKPCGVEYSLRVFIGDSQDEKPHKRNSVTLGLRIIQFAPSKNGRQPCTVVRRDFVLSPGELELEMSLDKQVFHHGESIPVNMTILNKSNKTVKKISATIQQCIDVCLFDHGTYKTTVASLETTEGCPLAPGSSFSKTFTVTPSIQSASPDRRGLALDGRMKDEKCDLASTTLMVNPDERDSFGIIVTYAVKVKLFLGALAGELVGELPFIFMHPKPNPRKLEHNDSVNVEAFRQDTEDFGSQDNP</sequence>
<dbReference type="InterPro" id="IPR000698">
    <property type="entry name" value="Arrestin"/>
</dbReference>
<dbReference type="Proteomes" id="UP001187531">
    <property type="component" value="Unassembled WGS sequence"/>
</dbReference>
<dbReference type="GO" id="GO:0016060">
    <property type="term" value="P:negative regulation of phospholipase C-activating phototransduction signaling pathway"/>
    <property type="evidence" value="ECO:0007669"/>
    <property type="project" value="UniProtKB-ARBA"/>
</dbReference>
<dbReference type="InterPro" id="IPR011021">
    <property type="entry name" value="Arrestin-like_N"/>
</dbReference>
<keyword evidence="5" id="KW-1185">Reference proteome</keyword>
<evidence type="ECO:0000313" key="4">
    <source>
        <dbReference type="EMBL" id="KAK2717191.1"/>
    </source>
</evidence>
<dbReference type="PANTHER" id="PTHR11792">
    <property type="entry name" value="ARRESTIN"/>
    <property type="match status" value="1"/>
</dbReference>
<protein>
    <recommendedName>
        <fullName evidence="3">Arrestin C-terminal-like domain-containing protein</fullName>
    </recommendedName>
</protein>
<dbReference type="AlphaFoldDB" id="A0AA88L9B9"/>
<evidence type="ECO:0000256" key="1">
    <source>
        <dbReference type="ARBA" id="ARBA00005298"/>
    </source>
</evidence>
<comment type="similarity">
    <text evidence="1">Belongs to the arrestin family.</text>
</comment>
<proteinExistence type="inferred from homology"/>
<dbReference type="InterPro" id="IPR011022">
    <property type="entry name" value="Arrestin_C-like"/>
</dbReference>
<dbReference type="GO" id="GO:0007608">
    <property type="term" value="P:sensory perception of smell"/>
    <property type="evidence" value="ECO:0007669"/>
    <property type="project" value="UniProtKB-ARBA"/>
</dbReference>
<dbReference type="GO" id="GO:0045494">
    <property type="term" value="P:photoreceptor cell maintenance"/>
    <property type="evidence" value="ECO:0007669"/>
    <property type="project" value="UniProtKB-ARBA"/>
</dbReference>
<dbReference type="Gene3D" id="2.60.40.640">
    <property type="match status" value="1"/>
</dbReference>
<dbReference type="SUPFAM" id="SSF81296">
    <property type="entry name" value="E set domains"/>
    <property type="match status" value="2"/>
</dbReference>
<organism evidence="4 5">
    <name type="scientific">Artemia franciscana</name>
    <name type="common">Brine shrimp</name>
    <name type="synonym">Artemia sanfranciscana</name>
    <dbReference type="NCBI Taxonomy" id="6661"/>
    <lineage>
        <taxon>Eukaryota</taxon>
        <taxon>Metazoa</taxon>
        <taxon>Ecdysozoa</taxon>
        <taxon>Arthropoda</taxon>
        <taxon>Crustacea</taxon>
        <taxon>Branchiopoda</taxon>
        <taxon>Anostraca</taxon>
        <taxon>Artemiidae</taxon>
        <taxon>Artemia</taxon>
    </lineage>
</organism>
<dbReference type="SMART" id="SM01017">
    <property type="entry name" value="Arrestin_C"/>
    <property type="match status" value="1"/>
</dbReference>
<dbReference type="GO" id="GO:0005737">
    <property type="term" value="C:cytoplasm"/>
    <property type="evidence" value="ECO:0007669"/>
    <property type="project" value="TreeGrafter"/>
</dbReference>
<feature type="domain" description="Arrestin C-terminal-like" evidence="3">
    <location>
        <begin position="191"/>
        <end position="350"/>
    </location>
</feature>